<keyword evidence="3" id="KW-1185">Reference proteome</keyword>
<proteinExistence type="predicted"/>
<keyword evidence="1" id="KW-0812">Transmembrane</keyword>
<dbReference type="InterPro" id="IPR017850">
    <property type="entry name" value="Alkaline_phosphatase_core_sf"/>
</dbReference>
<reference evidence="2 3" key="1">
    <citation type="submission" date="2018-02" db="EMBL/GenBank/DDBJ databases">
        <title>Reclassifiation of [Polyangium] brachysporum DSM 7029 as Guopingzhaonella breviflexa gen. nov., sp. nov., a member of the family Comamonadaceae.</title>
        <authorList>
            <person name="Tang B."/>
        </authorList>
    </citation>
    <scope>NUCLEOTIDE SEQUENCE [LARGE SCALE GENOMIC DNA]</scope>
    <source>
        <strain evidence="2 3">BCRC 80649</strain>
    </source>
</reference>
<evidence type="ECO:0008006" key="4">
    <source>
        <dbReference type="Google" id="ProtNLM"/>
    </source>
</evidence>
<keyword evidence="1" id="KW-0472">Membrane</keyword>
<evidence type="ECO:0000313" key="3">
    <source>
        <dbReference type="Proteomes" id="UP000238605"/>
    </source>
</evidence>
<comment type="caution">
    <text evidence="2">The sequence shown here is derived from an EMBL/GenBank/DDBJ whole genome shotgun (WGS) entry which is preliminary data.</text>
</comment>
<dbReference type="Gene3D" id="3.40.720.10">
    <property type="entry name" value="Alkaline Phosphatase, subunit A"/>
    <property type="match status" value="1"/>
</dbReference>
<feature type="transmembrane region" description="Helical" evidence="1">
    <location>
        <begin position="12"/>
        <end position="29"/>
    </location>
</feature>
<sequence length="563" mass="61569">MTVQRESSTLPWVWRTGAAFLLLNALITFETLWPGPWVRPGLRLSFELCLGVLVLMAFVAWRGRAPGPRALATLAAGYTVLVLMRYADVTAPAVFGRDVNLYWDGPHVVEVLRLAAQSLGWLPVVGALLALALGLGLVWLLSRWALGQLAHSLLWHRPRPWLLAVGLGLSASWTVHPHVPQDTRWFFSLPVSPTLARQAALLPAAWSTQTTETRLSPSPAFDTDVMRLRGAPVLLLFAEAYGATTFDHPQHREALAPAREALADALAASGRHVVSARYRSPTFGGSSWLAHGALLTGVDTHNPRDHDLLLTSRRPHLVQHFARHGYRTVGWMPGLQRPWPEGRYWGYERYADADGVGYTGPHFGYWRIPDQAAMALLHTQELATEGPARFVVFPTVTSHAPFRPVAPLRDDWTGLLQPTAYRDDELQAALAEPVSWTRPTEAYLQSMRYTLGWLASYLRDHAPDDLLTLVVGDHQPIASVTGPNASWDVPVHIISRDAALLQRFEAAGFTAGLEPSPHSLGPLHALTPLLLSAFDGCGGQAACLSAGLAVEPGEDVAGGRVVR</sequence>
<dbReference type="AlphaFoldDB" id="A0A2S5SU05"/>
<evidence type="ECO:0000313" key="2">
    <source>
        <dbReference type="EMBL" id="PPE66220.1"/>
    </source>
</evidence>
<dbReference type="RefSeq" id="WP_104302504.1">
    <property type="nucleotide sequence ID" value="NZ_PSNX01000008.1"/>
</dbReference>
<feature type="transmembrane region" description="Helical" evidence="1">
    <location>
        <begin position="41"/>
        <end position="61"/>
    </location>
</feature>
<feature type="transmembrane region" description="Helical" evidence="1">
    <location>
        <begin position="70"/>
        <end position="87"/>
    </location>
</feature>
<gene>
    <name evidence="2" type="ORF">C1704_09570</name>
</gene>
<evidence type="ECO:0000256" key="1">
    <source>
        <dbReference type="SAM" id="Phobius"/>
    </source>
</evidence>
<accession>A0A2S5SU05</accession>
<dbReference type="SUPFAM" id="SSF53649">
    <property type="entry name" value="Alkaline phosphatase-like"/>
    <property type="match status" value="1"/>
</dbReference>
<feature type="transmembrane region" description="Helical" evidence="1">
    <location>
        <begin position="121"/>
        <end position="141"/>
    </location>
</feature>
<protein>
    <recommendedName>
        <fullName evidence="4">Sulfatase N-terminal domain-containing protein</fullName>
    </recommendedName>
</protein>
<feature type="transmembrane region" description="Helical" evidence="1">
    <location>
        <begin position="161"/>
        <end position="179"/>
    </location>
</feature>
<keyword evidence="1" id="KW-1133">Transmembrane helix</keyword>
<organism evidence="2 3">
    <name type="scientific">Caldimonas caldifontis</name>
    <dbReference type="NCBI Taxonomy" id="1452508"/>
    <lineage>
        <taxon>Bacteria</taxon>
        <taxon>Pseudomonadati</taxon>
        <taxon>Pseudomonadota</taxon>
        <taxon>Betaproteobacteria</taxon>
        <taxon>Burkholderiales</taxon>
        <taxon>Sphaerotilaceae</taxon>
        <taxon>Caldimonas</taxon>
    </lineage>
</organism>
<dbReference type="Proteomes" id="UP000238605">
    <property type="component" value="Unassembled WGS sequence"/>
</dbReference>
<dbReference type="OrthoDB" id="1376015at2"/>
<dbReference type="EMBL" id="PSNX01000008">
    <property type="protein sequence ID" value="PPE66220.1"/>
    <property type="molecule type" value="Genomic_DNA"/>
</dbReference>
<name>A0A2S5SU05_9BURK</name>